<name>A0A918RJ46_9ACTN</name>
<dbReference type="Proteomes" id="UP000634660">
    <property type="component" value="Unassembled WGS sequence"/>
</dbReference>
<evidence type="ECO:0000313" key="3">
    <source>
        <dbReference type="Proteomes" id="UP000634660"/>
    </source>
</evidence>
<reference evidence="2" key="2">
    <citation type="submission" date="2020-09" db="EMBL/GenBank/DDBJ databases">
        <authorList>
            <person name="Sun Q."/>
            <person name="Ohkuma M."/>
        </authorList>
    </citation>
    <scope>NUCLEOTIDE SEQUENCE</scope>
    <source>
        <strain evidence="2">JCM 4834</strain>
    </source>
</reference>
<comment type="caution">
    <text evidence="2">The sequence shown here is derived from an EMBL/GenBank/DDBJ whole genome shotgun (WGS) entry which is preliminary data.</text>
</comment>
<accession>A0A918RJ46</accession>
<protein>
    <submittedName>
        <fullName evidence="2">Uncharacterized protein</fullName>
    </submittedName>
</protein>
<feature type="region of interest" description="Disordered" evidence="1">
    <location>
        <begin position="1"/>
        <end position="168"/>
    </location>
</feature>
<dbReference type="RefSeq" id="WP_229886973.1">
    <property type="nucleotide sequence ID" value="NZ_BMVX01000057.1"/>
</dbReference>
<dbReference type="AlphaFoldDB" id="A0A918RJ46"/>
<feature type="compositionally biased region" description="Low complexity" evidence="1">
    <location>
        <begin position="10"/>
        <end position="25"/>
    </location>
</feature>
<sequence>MYAHRTSARPTDGTGSSSSPGLPTPRARDAKGRGFPDGLPAVASLLPTPSTSEAAGPGHAAQGGMNLRHVVSLLPTPVVGDSKGARQATAPNPRSSSPTLSDLSFAQLLPTPRATDGSKGGPNQRGSKGDLTLPSAAHRIGAPTPPPSTGGKASSDAPLPGQLTLWDA</sequence>
<reference evidence="2" key="1">
    <citation type="journal article" date="2014" name="Int. J. Syst. Evol. Microbiol.">
        <title>Complete genome sequence of Corynebacterium casei LMG S-19264T (=DSM 44701T), isolated from a smear-ripened cheese.</title>
        <authorList>
            <consortium name="US DOE Joint Genome Institute (JGI-PGF)"/>
            <person name="Walter F."/>
            <person name="Albersmeier A."/>
            <person name="Kalinowski J."/>
            <person name="Ruckert C."/>
        </authorList>
    </citation>
    <scope>NUCLEOTIDE SEQUENCE</scope>
    <source>
        <strain evidence="2">JCM 4834</strain>
    </source>
</reference>
<evidence type="ECO:0000256" key="1">
    <source>
        <dbReference type="SAM" id="MobiDB-lite"/>
    </source>
</evidence>
<evidence type="ECO:0000313" key="2">
    <source>
        <dbReference type="EMBL" id="GHA00019.1"/>
    </source>
</evidence>
<feature type="compositionally biased region" description="Polar residues" evidence="1">
    <location>
        <begin position="89"/>
        <end position="104"/>
    </location>
</feature>
<gene>
    <name evidence="2" type="ORF">GCM10010371_69130</name>
</gene>
<proteinExistence type="predicted"/>
<organism evidence="2 3">
    <name type="scientific">Streptomyces subrutilus</name>
    <dbReference type="NCBI Taxonomy" id="36818"/>
    <lineage>
        <taxon>Bacteria</taxon>
        <taxon>Bacillati</taxon>
        <taxon>Actinomycetota</taxon>
        <taxon>Actinomycetes</taxon>
        <taxon>Kitasatosporales</taxon>
        <taxon>Streptomycetaceae</taxon>
        <taxon>Streptomyces</taxon>
    </lineage>
</organism>
<dbReference type="EMBL" id="BMVX01000057">
    <property type="protein sequence ID" value="GHA00019.1"/>
    <property type="molecule type" value="Genomic_DNA"/>
</dbReference>